<evidence type="ECO:0000313" key="2">
    <source>
        <dbReference type="Proteomes" id="UP000515502"/>
    </source>
</evidence>
<protein>
    <submittedName>
        <fullName evidence="1">MC075R</fullName>
    </submittedName>
</protein>
<dbReference type="KEGG" id="vg:1487094"/>
<organismHost>
    <name type="scientific">Homo sapiens</name>
    <name type="common">Human</name>
    <dbReference type="NCBI Taxonomy" id="9606"/>
</organismHost>
<dbReference type="EMBL" id="MN202187">
    <property type="protein sequence ID" value="QMV28577.1"/>
    <property type="molecule type" value="Genomic_DNA"/>
</dbReference>
<dbReference type="GeneID" id="1487094"/>
<reference evidence="1 2" key="1">
    <citation type="submission" date="2019-07" db="EMBL/GenBank/DDBJ databases">
        <title>MOCV-1 from Australia.</title>
        <authorList>
            <person name="Sarker S."/>
        </authorList>
    </citation>
    <scope>NUCLEOTIDE SEQUENCE [LARGE SCALE GENOMIC DNA]</scope>
    <source>
        <strain evidence="1">NT2017</strain>
    </source>
</reference>
<organism evidence="1 2">
    <name type="scientific">Molluscum contagiosum virus subtype 1</name>
    <name type="common">MOCV</name>
    <name type="synonym">MCVI</name>
    <dbReference type="NCBI Taxonomy" id="10280"/>
    <lineage>
        <taxon>Viruses</taxon>
        <taxon>Varidnaviria</taxon>
        <taxon>Bamfordvirae</taxon>
        <taxon>Nucleocytoviricota</taxon>
        <taxon>Pokkesviricetes</taxon>
        <taxon>Chitovirales</taxon>
        <taxon>Poxviridae</taxon>
        <taxon>Chordopoxvirinae</taxon>
        <taxon>Molluscipoxvirus</taxon>
        <taxon>Molluscipoxvirus molluscum</taxon>
        <taxon>Molluscum contagiosum virus</taxon>
    </lineage>
</organism>
<name>A0A7G5AX76_MCV1</name>
<dbReference type="RefSeq" id="NP_044026.1">
    <property type="nucleotide sequence ID" value="NC_001731.1"/>
</dbReference>
<evidence type="ECO:0000313" key="1">
    <source>
        <dbReference type="EMBL" id="QMV28577.1"/>
    </source>
</evidence>
<accession>A0A7G5AX76</accession>
<gene>
    <name evidence="1" type="primary">MC075R</name>
</gene>
<sequence length="183" mass="20855">MDHKQYLLTMFFAEDSSFFKYLSEQDDDTALDDVMIVKHYMDVLLALLVRAKNKLEALGHCYEPLSEDFRALLHVRQLRELRQVHDRALLRLDAEPVHVSHGYLADFVLSLVRLARELGELCVPPRTRYVDPRDDPTLAYVLEILHGTDVDSGAGAYALARPEAEKISPVRRALPGCSPSRRP</sequence>
<dbReference type="Proteomes" id="UP000515502">
    <property type="component" value="Segment"/>
</dbReference>
<dbReference type="OrthoDB" id="15626at10239"/>
<dbReference type="Pfam" id="PF03338">
    <property type="entry name" value="Pox_J1"/>
    <property type="match status" value="1"/>
</dbReference>
<proteinExistence type="predicted"/>
<dbReference type="InterPro" id="IPR005006">
    <property type="entry name" value="Poxvirus_J1"/>
</dbReference>